<dbReference type="SMART" id="SM00360">
    <property type="entry name" value="RRM"/>
    <property type="match status" value="3"/>
</dbReference>
<dbReference type="PROSITE" id="PS50102">
    <property type="entry name" value="RRM"/>
    <property type="match status" value="2"/>
</dbReference>
<reference evidence="6" key="2">
    <citation type="submission" date="2021-02" db="EMBL/GenBank/DDBJ databases">
        <authorList>
            <person name="Kimball J.A."/>
            <person name="Haas M.W."/>
            <person name="Macchietto M."/>
            <person name="Kono T."/>
            <person name="Duquette J."/>
            <person name="Shao M."/>
        </authorList>
    </citation>
    <scope>NUCLEOTIDE SEQUENCE</scope>
    <source>
        <tissue evidence="6">Fresh leaf tissue</tissue>
    </source>
</reference>
<reference evidence="6" key="1">
    <citation type="journal article" date="2021" name="bioRxiv">
        <title>Whole Genome Assembly and Annotation of Northern Wild Rice, Zizania palustris L., Supports a Whole Genome Duplication in the Zizania Genus.</title>
        <authorList>
            <person name="Haas M."/>
            <person name="Kono T."/>
            <person name="Macchietto M."/>
            <person name="Millas R."/>
            <person name="McGilp L."/>
            <person name="Shao M."/>
            <person name="Duquette J."/>
            <person name="Hirsch C.N."/>
            <person name="Kimball J."/>
        </authorList>
    </citation>
    <scope>NUCLEOTIDE SEQUENCE</scope>
    <source>
        <tissue evidence="6">Fresh leaf tissue</tissue>
    </source>
</reference>
<evidence type="ECO:0000256" key="2">
    <source>
        <dbReference type="ARBA" id="ARBA00022884"/>
    </source>
</evidence>
<feature type="domain" description="RRM" evidence="5">
    <location>
        <begin position="269"/>
        <end position="374"/>
    </location>
</feature>
<keyword evidence="2 3" id="KW-0694">RNA-binding</keyword>
<dbReference type="CDD" id="cd12531">
    <property type="entry name" value="RRM3_MEI2_like"/>
    <property type="match status" value="1"/>
</dbReference>
<gene>
    <name evidence="6" type="ORF">GUJ93_ZPchr0005g15803</name>
</gene>
<dbReference type="PANTHER" id="PTHR23189">
    <property type="entry name" value="RNA RECOGNITION MOTIF-CONTAINING"/>
    <property type="match status" value="1"/>
</dbReference>
<evidence type="ECO:0000313" key="6">
    <source>
        <dbReference type="EMBL" id="KAG8066878.1"/>
    </source>
</evidence>
<feature type="region of interest" description="Disordered" evidence="4">
    <location>
        <begin position="913"/>
        <end position="964"/>
    </location>
</feature>
<dbReference type="Pfam" id="PF04059">
    <property type="entry name" value="RRM_2"/>
    <property type="match status" value="1"/>
</dbReference>
<dbReference type="GO" id="GO:0003723">
    <property type="term" value="F:RNA binding"/>
    <property type="evidence" value="ECO:0007669"/>
    <property type="project" value="UniProtKB-UniRule"/>
</dbReference>
<feature type="region of interest" description="Disordered" evidence="4">
    <location>
        <begin position="133"/>
        <end position="155"/>
    </location>
</feature>
<keyword evidence="7" id="KW-1185">Reference proteome</keyword>
<feature type="compositionally biased region" description="Polar residues" evidence="4">
    <location>
        <begin position="942"/>
        <end position="964"/>
    </location>
</feature>
<comment type="caution">
    <text evidence="6">The sequence shown here is derived from an EMBL/GenBank/DDBJ whole genome shotgun (WGS) entry which is preliminary data.</text>
</comment>
<dbReference type="CDD" id="cd12524">
    <property type="entry name" value="RRM1_MEI2_like"/>
    <property type="match status" value="1"/>
</dbReference>
<accession>A0A8J5SQ74</accession>
<sequence length="964" mass="105746">MVIASGVIDRRHLSPFAAPSDSSSSFFSQDLVPTERQVGFWNAESTVDQKGNKSVFASPLEKVQSNGANHAGGLENPGANQAFKGLDMLTLSNLMGQENASSSPSISWGDILTSPRSRLALFSRETACVKPTSADQHVPGYGKGLSSSPLSEVSNTKSRVRSSGVLCQSAGTHNSNCEGDEYLGSMEEIEAQTIGDLLPDDDDLISGIIDGFEFAGLSTNQDEADEDIFCTGGGMELENDDSIKGDQIMDGSCNNQFSAGHSINRKPSRTLVVRNITTSIEDSDLRVLFQVLSLFLVHFKISFYFSKLYPFKQILTYICFLQQYGDIHILYTSFKHHGFVTVSYYDIRAAQNAMRALHCKTLGLMNLDVQFSVPKENVLDKDIDKGVLVVSNIDSSISNDDLLQMLGVYGDVKEISSSPASCNKKFIEFYDIRAAEEALHGLNKGNITGLKIKAELSQHGESGSCLGPQHSRERKQDNLPHQPKKYSPGTIGTLSTKCQENNTIHNLFSPVNPQLESSPQCISTAAPQMLSSPIRIESTLQHNNQGTVGELSGSLGQGNFGHGIQTFHPCSLPEYHKSIGNSSKTMTVSGRNASSRQDGVDNNIQKVGSAGLRGHSFGQNNEAFGFAEIGSCPLHGYHYTHSPTAPILWSNLQHPMRMHSYPGVPPHMLNTGTHPMDQHHFGSASDNVGGFGNVHSFHQGSLGNIGLHGSPQLYPSELSAFASNRRNFREAMFSPVGAGFPSLQQMCHAINGRNPMIHVFTPYDATNDRMRSRRHDGNAAQSENKRQFELDIDRIAKGEDSRTTLMIKNIPNKYNCKLLLAVIDENHRGTYDFIYLPIDFKNKCNVGYAFINMTDPQHIIPFYKTINGKKWEKFNSEKVASLAYARIQGRNALIAHFQNSSLMNEDKGCRPMLFHKDGPNAGDQEPFPVGNNVRSRAGRSRSLISLDTPSTSPNQESSSTLEQT</sequence>
<dbReference type="FunFam" id="3.30.70.330:FF:000453">
    <property type="entry name" value="Protein MEI2-like 1"/>
    <property type="match status" value="1"/>
</dbReference>
<evidence type="ECO:0000256" key="4">
    <source>
        <dbReference type="SAM" id="MobiDB-lite"/>
    </source>
</evidence>
<protein>
    <recommendedName>
        <fullName evidence="5">RRM domain-containing protein</fullName>
    </recommendedName>
</protein>
<feature type="compositionally biased region" description="Polar residues" evidence="4">
    <location>
        <begin position="145"/>
        <end position="155"/>
    </location>
</feature>
<feature type="domain" description="RRM" evidence="5">
    <location>
        <begin position="386"/>
        <end position="459"/>
    </location>
</feature>
<keyword evidence="1" id="KW-0677">Repeat</keyword>
<evidence type="ECO:0000259" key="5">
    <source>
        <dbReference type="PROSITE" id="PS50102"/>
    </source>
</evidence>
<name>A0A8J5SQ74_ZIZPA</name>
<dbReference type="InterPro" id="IPR034453">
    <property type="entry name" value="MEI2-like_RRM1"/>
</dbReference>
<dbReference type="Pfam" id="PF00076">
    <property type="entry name" value="RRM_1"/>
    <property type="match status" value="1"/>
</dbReference>
<organism evidence="6 7">
    <name type="scientific">Zizania palustris</name>
    <name type="common">Northern wild rice</name>
    <dbReference type="NCBI Taxonomy" id="103762"/>
    <lineage>
        <taxon>Eukaryota</taxon>
        <taxon>Viridiplantae</taxon>
        <taxon>Streptophyta</taxon>
        <taxon>Embryophyta</taxon>
        <taxon>Tracheophyta</taxon>
        <taxon>Spermatophyta</taxon>
        <taxon>Magnoliopsida</taxon>
        <taxon>Liliopsida</taxon>
        <taxon>Poales</taxon>
        <taxon>Poaceae</taxon>
        <taxon>BOP clade</taxon>
        <taxon>Oryzoideae</taxon>
        <taxon>Oryzeae</taxon>
        <taxon>Zizaniinae</taxon>
        <taxon>Zizania</taxon>
    </lineage>
</organism>
<evidence type="ECO:0000313" key="7">
    <source>
        <dbReference type="Proteomes" id="UP000729402"/>
    </source>
</evidence>
<feature type="region of interest" description="Disordered" evidence="4">
    <location>
        <begin position="461"/>
        <end position="491"/>
    </location>
</feature>
<evidence type="ECO:0000256" key="3">
    <source>
        <dbReference type="PROSITE-ProRule" id="PRU00176"/>
    </source>
</evidence>
<evidence type="ECO:0000256" key="1">
    <source>
        <dbReference type="ARBA" id="ARBA00022737"/>
    </source>
</evidence>
<dbReference type="CDD" id="cd12276">
    <property type="entry name" value="RRM2_MEI2_EAR1_like"/>
    <property type="match status" value="1"/>
</dbReference>
<dbReference type="EMBL" id="JAAALK010000284">
    <property type="protein sequence ID" value="KAG8066878.1"/>
    <property type="molecule type" value="Genomic_DNA"/>
</dbReference>
<dbReference type="AlphaFoldDB" id="A0A8J5SQ74"/>
<dbReference type="InterPro" id="IPR000504">
    <property type="entry name" value="RRM_dom"/>
</dbReference>
<dbReference type="OrthoDB" id="417481at2759"/>
<dbReference type="InterPro" id="IPR007201">
    <property type="entry name" value="Mei2-like_Rrm_C"/>
</dbReference>
<dbReference type="Proteomes" id="UP000729402">
    <property type="component" value="Unassembled WGS sequence"/>
</dbReference>
<proteinExistence type="predicted"/>
<dbReference type="InterPro" id="IPR034454">
    <property type="entry name" value="MEI2-like_RRM3"/>
</dbReference>